<proteinExistence type="predicted"/>
<feature type="compositionally biased region" description="Low complexity" evidence="1">
    <location>
        <begin position="51"/>
        <end position="66"/>
    </location>
</feature>
<evidence type="ECO:0000256" key="1">
    <source>
        <dbReference type="SAM" id="MobiDB-lite"/>
    </source>
</evidence>
<accession>R0IRT7</accession>
<dbReference type="AlphaFoldDB" id="R0IRT7"/>
<reference evidence="2 3" key="1">
    <citation type="journal article" date="2012" name="PLoS Pathog.">
        <title>Diverse lifestyles and strategies of plant pathogenesis encoded in the genomes of eighteen Dothideomycetes fungi.</title>
        <authorList>
            <person name="Ohm R.A."/>
            <person name="Feau N."/>
            <person name="Henrissat B."/>
            <person name="Schoch C.L."/>
            <person name="Horwitz B.A."/>
            <person name="Barry K.W."/>
            <person name="Condon B.J."/>
            <person name="Copeland A.C."/>
            <person name="Dhillon B."/>
            <person name="Glaser F."/>
            <person name="Hesse C.N."/>
            <person name="Kosti I."/>
            <person name="LaButti K."/>
            <person name="Lindquist E.A."/>
            <person name="Lucas S."/>
            <person name="Salamov A.A."/>
            <person name="Bradshaw R.E."/>
            <person name="Ciuffetti L."/>
            <person name="Hamelin R.C."/>
            <person name="Kema G.H.J."/>
            <person name="Lawrence C."/>
            <person name="Scott J.A."/>
            <person name="Spatafora J.W."/>
            <person name="Turgeon B.G."/>
            <person name="de Wit P.J.G.M."/>
            <person name="Zhong S."/>
            <person name="Goodwin S.B."/>
            <person name="Grigoriev I.V."/>
        </authorList>
    </citation>
    <scope>NUCLEOTIDE SEQUENCE [LARGE SCALE GENOMIC DNA]</scope>
    <source>
        <strain evidence="3">28A</strain>
    </source>
</reference>
<gene>
    <name evidence="2" type="ORF">SETTUDRAFT_154109</name>
</gene>
<reference evidence="2 3" key="2">
    <citation type="journal article" date="2013" name="PLoS Genet.">
        <title>Comparative genome structure, secondary metabolite, and effector coding capacity across Cochliobolus pathogens.</title>
        <authorList>
            <person name="Condon B.J."/>
            <person name="Leng Y."/>
            <person name="Wu D."/>
            <person name="Bushley K.E."/>
            <person name="Ohm R.A."/>
            <person name="Otillar R."/>
            <person name="Martin J."/>
            <person name="Schackwitz W."/>
            <person name="Grimwood J."/>
            <person name="MohdZainudin N."/>
            <person name="Xue C."/>
            <person name="Wang R."/>
            <person name="Manning V.A."/>
            <person name="Dhillon B."/>
            <person name="Tu Z.J."/>
            <person name="Steffenson B.J."/>
            <person name="Salamov A."/>
            <person name="Sun H."/>
            <person name="Lowry S."/>
            <person name="LaButti K."/>
            <person name="Han J."/>
            <person name="Copeland A."/>
            <person name="Lindquist E."/>
            <person name="Barry K."/>
            <person name="Schmutz J."/>
            <person name="Baker S.E."/>
            <person name="Ciuffetti L.M."/>
            <person name="Grigoriev I.V."/>
            <person name="Zhong S."/>
            <person name="Turgeon B.G."/>
        </authorList>
    </citation>
    <scope>NUCLEOTIDE SEQUENCE [LARGE SCALE GENOMIC DNA]</scope>
    <source>
        <strain evidence="3">28A</strain>
    </source>
</reference>
<name>R0IRT7_EXST2</name>
<dbReference type="RefSeq" id="XP_008025825.1">
    <property type="nucleotide sequence ID" value="XM_008027634.1"/>
</dbReference>
<keyword evidence="3" id="KW-1185">Reference proteome</keyword>
<dbReference type="GeneID" id="19397374"/>
<sequence length="66" mass="7056">MTAAHPASHAAFRRKHAPSSGKPHVRPSIHHHHHRQQPATSNQHTPRGINAALALSVSVSASDLPP</sequence>
<organism evidence="2 3">
    <name type="scientific">Exserohilum turcicum (strain 28A)</name>
    <name type="common">Northern leaf blight fungus</name>
    <name type="synonym">Setosphaeria turcica</name>
    <dbReference type="NCBI Taxonomy" id="671987"/>
    <lineage>
        <taxon>Eukaryota</taxon>
        <taxon>Fungi</taxon>
        <taxon>Dikarya</taxon>
        <taxon>Ascomycota</taxon>
        <taxon>Pezizomycotina</taxon>
        <taxon>Dothideomycetes</taxon>
        <taxon>Pleosporomycetidae</taxon>
        <taxon>Pleosporales</taxon>
        <taxon>Pleosporineae</taxon>
        <taxon>Pleosporaceae</taxon>
        <taxon>Exserohilum</taxon>
    </lineage>
</organism>
<evidence type="ECO:0000313" key="3">
    <source>
        <dbReference type="Proteomes" id="UP000016935"/>
    </source>
</evidence>
<protein>
    <submittedName>
        <fullName evidence="2">Uncharacterized protein</fullName>
    </submittedName>
</protein>
<dbReference type="HOGENOM" id="CLU_2832807_0_0_1"/>
<dbReference type="Proteomes" id="UP000016935">
    <property type="component" value="Unassembled WGS sequence"/>
</dbReference>
<evidence type="ECO:0000313" key="2">
    <source>
        <dbReference type="EMBL" id="EOA87416.1"/>
    </source>
</evidence>
<dbReference type="EMBL" id="KB908592">
    <property type="protein sequence ID" value="EOA87416.1"/>
    <property type="molecule type" value="Genomic_DNA"/>
</dbReference>
<feature type="compositionally biased region" description="Basic residues" evidence="1">
    <location>
        <begin position="11"/>
        <end position="36"/>
    </location>
</feature>
<feature type="region of interest" description="Disordered" evidence="1">
    <location>
        <begin position="1"/>
        <end position="66"/>
    </location>
</feature>